<dbReference type="PANTHER" id="PTHR10655:SF17">
    <property type="entry name" value="LYSOPHOSPHOLIPASE-LIKE PROTEIN 1"/>
    <property type="match status" value="1"/>
</dbReference>
<proteinExistence type="inferred from homology"/>
<dbReference type="InterPro" id="IPR003140">
    <property type="entry name" value="PLipase/COase/thioEstase"/>
</dbReference>
<comment type="similarity">
    <text evidence="1">Belongs to the AB hydrolase superfamily. AB hydrolase 2 family.</text>
</comment>
<keyword evidence="2" id="KW-0378">Hydrolase</keyword>
<feature type="domain" description="Phospholipase/carboxylesterase/thioesterase" evidence="3">
    <location>
        <begin position="17"/>
        <end position="238"/>
    </location>
</feature>
<evidence type="ECO:0000259" key="3">
    <source>
        <dbReference type="Pfam" id="PF02230"/>
    </source>
</evidence>
<name>A0A1C3ENL1_9PLAN</name>
<protein>
    <recommendedName>
        <fullName evidence="3">Phospholipase/carboxylesterase/thioesterase domain-containing protein</fullName>
    </recommendedName>
</protein>
<gene>
    <name evidence="4" type="ORF">A6X21_04085</name>
</gene>
<dbReference type="GO" id="GO:0016787">
    <property type="term" value="F:hydrolase activity"/>
    <property type="evidence" value="ECO:0007669"/>
    <property type="project" value="UniProtKB-KW"/>
</dbReference>
<dbReference type="EMBL" id="LYDR01000039">
    <property type="protein sequence ID" value="ODA34843.1"/>
    <property type="molecule type" value="Genomic_DNA"/>
</dbReference>
<sequence>MNDPQAVSFGPLNAVAFSPAKPQWLVVFCHGYGASGTDLVGLAEAIEEVAPEVAGRMEFLFPEAPIDMAEWGIPGGRAWWPINMQRLLSLTQAGSLLELVDEVPPGIEEAARQLQSGIKARLKALDLPEDRLILGGFSQGAMVSTHLTLTGALRPRWLVLFSGALICRPAWTEYLASHPDLGQKLNVFQSHGKYDPVLPFAGAQMLGQLLESNGIPLDFWAFGGQHEIPGGVIEKLAKRFESLDQ</sequence>
<dbReference type="OrthoDB" id="9795555at2"/>
<dbReference type="STRING" id="1841610.A6X21_04085"/>
<dbReference type="AlphaFoldDB" id="A0A1C3ENL1"/>
<dbReference type="RefSeq" id="WP_068846320.1">
    <property type="nucleotide sequence ID" value="NZ_LYDR01000039.1"/>
</dbReference>
<dbReference type="Proteomes" id="UP000094828">
    <property type="component" value="Unassembled WGS sequence"/>
</dbReference>
<evidence type="ECO:0000313" key="4">
    <source>
        <dbReference type="EMBL" id="ODA34843.1"/>
    </source>
</evidence>
<evidence type="ECO:0000256" key="1">
    <source>
        <dbReference type="ARBA" id="ARBA00006499"/>
    </source>
</evidence>
<dbReference type="InterPro" id="IPR050565">
    <property type="entry name" value="LYPA1-2/EST-like"/>
</dbReference>
<reference evidence="4 5" key="1">
    <citation type="submission" date="2016-05" db="EMBL/GenBank/DDBJ databases">
        <title>Genomic and physiological characterization of Planctopirus sp. isolated from fresh water lake.</title>
        <authorList>
            <person name="Subhash Y."/>
            <person name="Ramana C."/>
        </authorList>
    </citation>
    <scope>NUCLEOTIDE SEQUENCE [LARGE SCALE GENOMIC DNA]</scope>
    <source>
        <strain evidence="4 5">JC280</strain>
    </source>
</reference>
<evidence type="ECO:0000256" key="2">
    <source>
        <dbReference type="ARBA" id="ARBA00022801"/>
    </source>
</evidence>
<comment type="caution">
    <text evidence="4">The sequence shown here is derived from an EMBL/GenBank/DDBJ whole genome shotgun (WGS) entry which is preliminary data.</text>
</comment>
<evidence type="ECO:0000313" key="5">
    <source>
        <dbReference type="Proteomes" id="UP000094828"/>
    </source>
</evidence>
<dbReference type="SUPFAM" id="SSF53474">
    <property type="entry name" value="alpha/beta-Hydrolases"/>
    <property type="match status" value="1"/>
</dbReference>
<accession>A0A1C3ENL1</accession>
<dbReference type="Pfam" id="PF02230">
    <property type="entry name" value="Abhydrolase_2"/>
    <property type="match status" value="1"/>
</dbReference>
<dbReference type="InterPro" id="IPR029058">
    <property type="entry name" value="AB_hydrolase_fold"/>
</dbReference>
<keyword evidence="5" id="KW-1185">Reference proteome</keyword>
<organism evidence="4 5">
    <name type="scientific">Planctopirus hydrillae</name>
    <dbReference type="NCBI Taxonomy" id="1841610"/>
    <lineage>
        <taxon>Bacteria</taxon>
        <taxon>Pseudomonadati</taxon>
        <taxon>Planctomycetota</taxon>
        <taxon>Planctomycetia</taxon>
        <taxon>Planctomycetales</taxon>
        <taxon>Planctomycetaceae</taxon>
        <taxon>Planctopirus</taxon>
    </lineage>
</organism>
<dbReference type="PANTHER" id="PTHR10655">
    <property type="entry name" value="LYSOPHOSPHOLIPASE-RELATED"/>
    <property type="match status" value="1"/>
</dbReference>
<dbReference type="Gene3D" id="3.40.50.1820">
    <property type="entry name" value="alpha/beta hydrolase"/>
    <property type="match status" value="1"/>
</dbReference>